<dbReference type="InterPro" id="IPR027417">
    <property type="entry name" value="P-loop_NTPase"/>
</dbReference>
<dbReference type="SUPFAM" id="SSF52540">
    <property type="entry name" value="P-loop containing nucleoside triphosphate hydrolases"/>
    <property type="match status" value="1"/>
</dbReference>
<sequence>MTWNDIIGQQRVQRLLHHAIADNRLPQALILSGMEGVGKMAIALAFAQTVNCERPVRTPTTVTPCGTCHACQQCTSLQHPNVRLTMALPSGKGDNEQELKSDVIDELKGLLQSVAEDPYTTVRLSGATQIRIGQIRELKRTLSLSAAQEGRRVCIIVDADDMTTEASNAFLKTLEEPHEGVTIILTTSHPERMMQTIVSRCQEIVCPPLDDTDIADALVARSLCSADEAQLIAPFAQGSFTRARSFLSEDMRGYREDVVNLLRTALRGKGYRIPMTEAVTAMADGRDKVRVEMMLTLLLLWLRDAYAISMTGASTSIMNGDQRGALTRFSDGFTGADYPAALTAIEQAVRQVHRNVNLQLVLLPMLLTLRRIFGSARKASSGTAAS</sequence>
<protein>
    <recommendedName>
        <fullName evidence="3">DNA polymerase III subunit delta</fullName>
    </recommendedName>
</protein>
<accession>A0A1M3L139</accession>
<proteinExistence type="predicted"/>
<dbReference type="PANTHER" id="PTHR11669">
    <property type="entry name" value="REPLICATION FACTOR C / DNA POLYMERASE III GAMMA-TAU SUBUNIT"/>
    <property type="match status" value="1"/>
</dbReference>
<comment type="caution">
    <text evidence="1">The sequence shown here is derived from an EMBL/GenBank/DDBJ whole genome shotgun (WGS) entry which is preliminary data.</text>
</comment>
<dbReference type="Pfam" id="PF13177">
    <property type="entry name" value="DNA_pol3_delta2"/>
    <property type="match status" value="1"/>
</dbReference>
<gene>
    <name evidence="1" type="ORF">BGO89_00085</name>
</gene>
<evidence type="ECO:0000313" key="2">
    <source>
        <dbReference type="Proteomes" id="UP000184233"/>
    </source>
</evidence>
<dbReference type="EMBL" id="MKVH01000017">
    <property type="protein sequence ID" value="OJX58645.1"/>
    <property type="molecule type" value="Genomic_DNA"/>
</dbReference>
<evidence type="ECO:0000313" key="1">
    <source>
        <dbReference type="EMBL" id="OJX58645.1"/>
    </source>
</evidence>
<organism evidence="1 2">
    <name type="scientific">Candidatus Kapaibacterium thiocyanatum</name>
    <dbReference type="NCBI Taxonomy" id="1895771"/>
    <lineage>
        <taxon>Bacteria</taxon>
        <taxon>Pseudomonadati</taxon>
        <taxon>Candidatus Kapaibacteriota</taxon>
        <taxon>Candidatus Kapaibacteriia</taxon>
        <taxon>Candidatus Kapaibacteriales</taxon>
        <taxon>Candidatus Kapaibacteriaceae</taxon>
        <taxon>Candidatus Kapaibacterium</taxon>
    </lineage>
</organism>
<dbReference type="PANTHER" id="PTHR11669:SF8">
    <property type="entry name" value="DNA POLYMERASE III SUBUNIT DELTA"/>
    <property type="match status" value="1"/>
</dbReference>
<reference evidence="1 2" key="1">
    <citation type="submission" date="2016-09" db="EMBL/GenBank/DDBJ databases">
        <title>Genome-resolved meta-omics ties microbial dynamics to process performance in biotechnology for thiocyanate degradation.</title>
        <authorList>
            <person name="Kantor R.S."/>
            <person name="Huddy R.J."/>
            <person name="Iyer R."/>
            <person name="Thomas B.C."/>
            <person name="Brown C.T."/>
            <person name="Anantharaman K."/>
            <person name="Tringe S."/>
            <person name="Hettich R.L."/>
            <person name="Harrison S.T."/>
            <person name="Banfield J.F."/>
        </authorList>
    </citation>
    <scope>NUCLEOTIDE SEQUENCE [LARGE SCALE GENOMIC DNA]</scope>
    <source>
        <strain evidence="1">59-99</strain>
    </source>
</reference>
<evidence type="ECO:0008006" key="3">
    <source>
        <dbReference type="Google" id="ProtNLM"/>
    </source>
</evidence>
<dbReference type="Proteomes" id="UP000184233">
    <property type="component" value="Unassembled WGS sequence"/>
</dbReference>
<dbReference type="InterPro" id="IPR050238">
    <property type="entry name" value="DNA_Rep/Repair_Clamp_Loader"/>
</dbReference>
<dbReference type="GO" id="GO:0006261">
    <property type="term" value="P:DNA-templated DNA replication"/>
    <property type="evidence" value="ECO:0007669"/>
    <property type="project" value="TreeGrafter"/>
</dbReference>
<dbReference type="AlphaFoldDB" id="A0A1M3L139"/>
<dbReference type="Gene3D" id="3.40.50.300">
    <property type="entry name" value="P-loop containing nucleotide triphosphate hydrolases"/>
    <property type="match status" value="1"/>
</dbReference>
<dbReference type="STRING" id="1895771.BGO89_00085"/>
<name>A0A1M3L139_9BACT</name>